<dbReference type="EC" id="1.5.1.-" evidence="2"/>
<sequence length="69" mass="7709">MAFAVVLTKSNQEVEVQSNQTILQIIEAFNIDVECLCREGVCIGICETDILEGEAEHFDRKFSNAEKTS</sequence>
<dbReference type="Gene3D" id="3.10.20.30">
    <property type="match status" value="1"/>
</dbReference>
<dbReference type="GO" id="GO:0051536">
    <property type="term" value="F:iron-sulfur cluster binding"/>
    <property type="evidence" value="ECO:0007669"/>
    <property type="project" value="InterPro"/>
</dbReference>
<keyword evidence="2" id="KW-0503">Monooxygenase</keyword>
<dbReference type="InterPro" id="IPR012675">
    <property type="entry name" value="Beta-grasp_dom_sf"/>
</dbReference>
<accession>A0A446ZMH0</accession>
<dbReference type="CDD" id="cd00207">
    <property type="entry name" value="fer2"/>
    <property type="match status" value="1"/>
</dbReference>
<dbReference type="GO" id="GO:0004497">
    <property type="term" value="F:monooxygenase activity"/>
    <property type="evidence" value="ECO:0007669"/>
    <property type="project" value="UniProtKB-KW"/>
</dbReference>
<organism evidence="2 3">
    <name type="scientific">Acinetobacter calcoaceticus</name>
    <dbReference type="NCBI Taxonomy" id="471"/>
    <lineage>
        <taxon>Bacteria</taxon>
        <taxon>Pseudomonadati</taxon>
        <taxon>Pseudomonadota</taxon>
        <taxon>Gammaproteobacteria</taxon>
        <taxon>Moraxellales</taxon>
        <taxon>Moraxellaceae</taxon>
        <taxon>Acinetobacter</taxon>
        <taxon>Acinetobacter calcoaceticus/baumannii complex</taxon>
    </lineage>
</organism>
<dbReference type="SUPFAM" id="SSF54292">
    <property type="entry name" value="2Fe-2S ferredoxin-like"/>
    <property type="match status" value="1"/>
</dbReference>
<proteinExistence type="predicted"/>
<keyword evidence="2" id="KW-0560">Oxidoreductase</keyword>
<evidence type="ECO:0000259" key="1">
    <source>
        <dbReference type="Pfam" id="PF00111"/>
    </source>
</evidence>
<dbReference type="InterPro" id="IPR036010">
    <property type="entry name" value="2Fe-2S_ferredoxin-like_sf"/>
</dbReference>
<name>A0A446ZMH0_ACICA</name>
<reference evidence="2 3" key="1">
    <citation type="submission" date="2018-08" db="EMBL/GenBank/DDBJ databases">
        <authorList>
            <person name="Gonzaga-Molto A."/>
        </authorList>
    </citation>
    <scope>NUCLEOTIDE SEQUENCE [LARGE SCALE GENOMIC DNA]</scope>
    <source>
        <strain evidence="2">Acinetobacter calcoaceticus str. 2117</strain>
    </source>
</reference>
<dbReference type="InterPro" id="IPR001041">
    <property type="entry name" value="2Fe-2S_ferredoxin-type"/>
</dbReference>
<feature type="domain" description="2Fe-2S ferredoxin-type" evidence="1">
    <location>
        <begin position="9"/>
        <end position="59"/>
    </location>
</feature>
<protein>
    <submittedName>
        <fullName evidence="2">Toluene-4-sulfonate monooxygenase system reductase subunit TsaB1</fullName>
        <ecNumber evidence="2">1.5.1.-</ecNumber>
    </submittedName>
</protein>
<dbReference type="EMBL" id="LS999521">
    <property type="protein sequence ID" value="VAX45688.1"/>
    <property type="molecule type" value="Genomic_DNA"/>
</dbReference>
<dbReference type="Proteomes" id="UP000294355">
    <property type="component" value="Chromosome"/>
</dbReference>
<dbReference type="AlphaFoldDB" id="A0A446ZMH0"/>
<dbReference type="Pfam" id="PF00111">
    <property type="entry name" value="Fer2"/>
    <property type="match status" value="1"/>
</dbReference>
<evidence type="ECO:0000313" key="3">
    <source>
        <dbReference type="Proteomes" id="UP000294355"/>
    </source>
</evidence>
<evidence type="ECO:0000313" key="2">
    <source>
        <dbReference type="EMBL" id="VAX45688.1"/>
    </source>
</evidence>
<gene>
    <name evidence="2" type="primary">tsaB1</name>
    <name evidence="2" type="ORF">AC2117_02888</name>
</gene>